<dbReference type="EMBL" id="JBHUOM010000007">
    <property type="protein sequence ID" value="MFD2934827.1"/>
    <property type="molecule type" value="Genomic_DNA"/>
</dbReference>
<keyword evidence="3" id="KW-1185">Reference proteome</keyword>
<reference evidence="3" key="1">
    <citation type="journal article" date="2019" name="Int. J. Syst. Evol. Microbiol.">
        <title>The Global Catalogue of Microorganisms (GCM) 10K type strain sequencing project: providing services to taxonomists for standard genome sequencing and annotation.</title>
        <authorList>
            <consortium name="The Broad Institute Genomics Platform"/>
            <consortium name="The Broad Institute Genome Sequencing Center for Infectious Disease"/>
            <person name="Wu L."/>
            <person name="Ma J."/>
        </authorList>
    </citation>
    <scope>NUCLEOTIDE SEQUENCE [LARGE SCALE GENOMIC DNA]</scope>
    <source>
        <strain evidence="3">KCTC 52490</strain>
    </source>
</reference>
<dbReference type="RefSeq" id="WP_381501574.1">
    <property type="nucleotide sequence ID" value="NZ_JBHUOM010000007.1"/>
</dbReference>
<evidence type="ECO:0000313" key="3">
    <source>
        <dbReference type="Proteomes" id="UP001597512"/>
    </source>
</evidence>
<accession>A0ABW6AJY8</accession>
<feature type="signal peptide" evidence="1">
    <location>
        <begin position="1"/>
        <end position="23"/>
    </location>
</feature>
<gene>
    <name evidence="2" type="ORF">ACFS25_13615</name>
</gene>
<keyword evidence="1" id="KW-0732">Signal</keyword>
<dbReference type="Proteomes" id="UP001597512">
    <property type="component" value="Unassembled WGS sequence"/>
</dbReference>
<sequence length="83" mass="9028">MTKVNLLVVAGLLLLATACTENAPVVPIHMATEESTSVPVLVIPLDDSVYVNKGKGKPDKRKPEVFGSLYHVDIMPEKIVEEQ</sequence>
<comment type="caution">
    <text evidence="2">The sequence shown here is derived from an EMBL/GenBank/DDBJ whole genome shotgun (WGS) entry which is preliminary data.</text>
</comment>
<proteinExistence type="predicted"/>
<dbReference type="PROSITE" id="PS51257">
    <property type="entry name" value="PROKAR_LIPOPROTEIN"/>
    <property type="match status" value="1"/>
</dbReference>
<evidence type="ECO:0000256" key="1">
    <source>
        <dbReference type="SAM" id="SignalP"/>
    </source>
</evidence>
<protein>
    <submittedName>
        <fullName evidence="2">Uncharacterized protein</fullName>
    </submittedName>
</protein>
<feature type="chain" id="PRO_5046166141" evidence="1">
    <location>
        <begin position="24"/>
        <end position="83"/>
    </location>
</feature>
<evidence type="ECO:0000313" key="2">
    <source>
        <dbReference type="EMBL" id="MFD2934827.1"/>
    </source>
</evidence>
<name>A0ABW6AJY8_9BACT</name>
<organism evidence="2 3">
    <name type="scientific">Spirosoma flavum</name>
    <dbReference type="NCBI Taxonomy" id="2048557"/>
    <lineage>
        <taxon>Bacteria</taxon>
        <taxon>Pseudomonadati</taxon>
        <taxon>Bacteroidota</taxon>
        <taxon>Cytophagia</taxon>
        <taxon>Cytophagales</taxon>
        <taxon>Cytophagaceae</taxon>
        <taxon>Spirosoma</taxon>
    </lineage>
</organism>